<protein>
    <submittedName>
        <fullName evidence="6">Major facilitator superfamily MFS_1</fullName>
    </submittedName>
</protein>
<dbReference type="PANTHER" id="PTHR23531">
    <property type="entry name" value="QUINOLENE RESISTANCE PROTEIN NORA"/>
    <property type="match status" value="1"/>
</dbReference>
<evidence type="ECO:0000259" key="5">
    <source>
        <dbReference type="PROSITE" id="PS50850"/>
    </source>
</evidence>
<evidence type="ECO:0000313" key="7">
    <source>
        <dbReference type="Proteomes" id="UP000018439"/>
    </source>
</evidence>
<evidence type="ECO:0000256" key="4">
    <source>
        <dbReference type="SAM" id="Phobius"/>
    </source>
</evidence>
<keyword evidence="1 4" id="KW-0812">Transmembrane</keyword>
<keyword evidence="7" id="KW-1185">Reference proteome</keyword>
<feature type="transmembrane region" description="Helical" evidence="4">
    <location>
        <begin position="84"/>
        <end position="104"/>
    </location>
</feature>
<dbReference type="HOGENOM" id="CLU_001265_10_13_10"/>
<feature type="transmembrane region" description="Helical" evidence="4">
    <location>
        <begin position="142"/>
        <end position="163"/>
    </location>
</feature>
<organism evidence="6 7">
    <name type="scientific">Bacteroides coprosuis DSM 18011</name>
    <dbReference type="NCBI Taxonomy" id="679937"/>
    <lineage>
        <taxon>Bacteria</taxon>
        <taxon>Pseudomonadati</taxon>
        <taxon>Bacteroidota</taxon>
        <taxon>Bacteroidia</taxon>
        <taxon>Bacteroidales</taxon>
        <taxon>Bacteroidaceae</taxon>
        <taxon>Bacteroides</taxon>
    </lineage>
</organism>
<dbReference type="InterPro" id="IPR011701">
    <property type="entry name" value="MFS"/>
</dbReference>
<feature type="transmembrane region" description="Helical" evidence="4">
    <location>
        <begin position="412"/>
        <end position="432"/>
    </location>
</feature>
<dbReference type="InterPro" id="IPR052714">
    <property type="entry name" value="MFS_Exporter"/>
</dbReference>
<feature type="transmembrane region" description="Helical" evidence="4">
    <location>
        <begin position="248"/>
        <end position="267"/>
    </location>
</feature>
<dbReference type="eggNOG" id="COG2814">
    <property type="taxonomic scope" value="Bacteria"/>
</dbReference>
<reference evidence="6 7" key="1">
    <citation type="journal article" date="2011" name="Stand. Genomic Sci.">
        <title>Non-contiguous finished genome sequence of Bacteroides coprosuis type strain (PC139).</title>
        <authorList>
            <person name="Land M."/>
            <person name="Held B."/>
            <person name="Gronow S."/>
            <person name="Abt B."/>
            <person name="Lucas S."/>
            <person name="Del Rio T.G."/>
            <person name="Nolan M."/>
            <person name="Tice H."/>
            <person name="Cheng J.F."/>
            <person name="Pitluck S."/>
            <person name="Liolios K."/>
            <person name="Pagani I."/>
            <person name="Ivanova N."/>
            <person name="Mavromatis K."/>
            <person name="Mikhailova N."/>
            <person name="Pati A."/>
            <person name="Tapia R."/>
            <person name="Han C."/>
            <person name="Goodwin L."/>
            <person name="Chen A."/>
            <person name="Palaniappan K."/>
            <person name="Hauser L."/>
            <person name="Brambilla E.M."/>
            <person name="Rohde M."/>
            <person name="Goker M."/>
            <person name="Detter J.C."/>
            <person name="Woyke T."/>
            <person name="Bristow J."/>
            <person name="Eisen J.A."/>
            <person name="Markowitz V."/>
            <person name="Hugenholtz P."/>
            <person name="Kyrpides N.C."/>
            <person name="Klenk H.P."/>
            <person name="Lapidus A."/>
        </authorList>
    </citation>
    <scope>NUCLEOTIDE SEQUENCE</scope>
    <source>
        <strain evidence="6 7">DSM 18011</strain>
    </source>
</reference>
<name>F3ZPG6_9BACE</name>
<dbReference type="InterPro" id="IPR020846">
    <property type="entry name" value="MFS_dom"/>
</dbReference>
<dbReference type="EMBL" id="CM001167">
    <property type="protein sequence ID" value="EGJ71623.1"/>
    <property type="molecule type" value="Genomic_DNA"/>
</dbReference>
<dbReference type="Pfam" id="PF07690">
    <property type="entry name" value="MFS_1"/>
    <property type="match status" value="1"/>
</dbReference>
<accession>F3ZPG6</accession>
<dbReference type="GO" id="GO:0022857">
    <property type="term" value="F:transmembrane transporter activity"/>
    <property type="evidence" value="ECO:0007669"/>
    <property type="project" value="InterPro"/>
</dbReference>
<dbReference type="AlphaFoldDB" id="F3ZPG6"/>
<dbReference type="OrthoDB" id="1067151at2"/>
<gene>
    <name evidence="6" type="ORF">Bcop_1428</name>
</gene>
<feature type="transmembrane region" description="Helical" evidence="4">
    <location>
        <begin position="438"/>
        <end position="457"/>
    </location>
</feature>
<keyword evidence="2 4" id="KW-1133">Transmembrane helix</keyword>
<evidence type="ECO:0000256" key="3">
    <source>
        <dbReference type="ARBA" id="ARBA00023136"/>
    </source>
</evidence>
<proteinExistence type="predicted"/>
<feature type="transmembrane region" description="Helical" evidence="4">
    <location>
        <begin position="169"/>
        <end position="189"/>
    </location>
</feature>
<sequence length="471" mass="52747">MSLSTSNLNSKLLTASFIKVCSANFLLFFALYMVLPITPFEVESSLEGYSSWYIYLLFVVGLLIGGPFHNYLIENFNRKKICSLAYLGVISPALLFLFTTNTLLLFLGVLVQGVCFGLATAASITIAIDVTSPRKRGKGNIIYAWAGRSGMVLAVPISIYLQLSYGYEMTVYVSMASGILALLLTRLTHHPFRAPNEVSKLSLDRFILPQGWRLILMMVALAFIPGSMFPHFMENLQIKSFYIVSDSWVFILLPFVVFILSAILSRLEIDALLHNKGIGFLLSRVPIILIAIYVFSNFYLELSHWSILIAALMITSFLAAILTSIMPHRVYPKMNKWVLESQYRLEVTSPIFSGLLCMLLALFLEQDLHISDSKSYILITQLLLFGLARVSSPIFLLLILSSKHCERGTANTSHHLAWEVGLILGAVTPLVFNLTLYQVTLINTGLVALALVIYLYVHYKLHKLTSHKHTA</sequence>
<feature type="domain" description="Major facilitator superfamily (MFS) profile" evidence="5">
    <location>
        <begin position="1"/>
        <end position="462"/>
    </location>
</feature>
<feature type="transmembrane region" description="Helical" evidence="4">
    <location>
        <begin position="347"/>
        <end position="364"/>
    </location>
</feature>
<dbReference type="Gene3D" id="1.20.1250.20">
    <property type="entry name" value="MFS general substrate transporter like domains"/>
    <property type="match status" value="1"/>
</dbReference>
<feature type="transmembrane region" description="Helical" evidence="4">
    <location>
        <begin position="376"/>
        <end position="400"/>
    </location>
</feature>
<keyword evidence="3 4" id="KW-0472">Membrane</keyword>
<dbReference type="Proteomes" id="UP000018439">
    <property type="component" value="Chromosome"/>
</dbReference>
<dbReference type="STRING" id="679937.Bcop_1428"/>
<dbReference type="SUPFAM" id="SSF103473">
    <property type="entry name" value="MFS general substrate transporter"/>
    <property type="match status" value="1"/>
</dbReference>
<evidence type="ECO:0000313" key="6">
    <source>
        <dbReference type="EMBL" id="EGJ71623.1"/>
    </source>
</evidence>
<evidence type="ECO:0000256" key="1">
    <source>
        <dbReference type="ARBA" id="ARBA00022692"/>
    </source>
</evidence>
<dbReference type="InterPro" id="IPR036259">
    <property type="entry name" value="MFS_trans_sf"/>
</dbReference>
<feature type="transmembrane region" description="Helical" evidence="4">
    <location>
        <begin position="12"/>
        <end position="32"/>
    </location>
</feature>
<dbReference type="PROSITE" id="PS50850">
    <property type="entry name" value="MFS"/>
    <property type="match status" value="1"/>
</dbReference>
<feature type="transmembrane region" description="Helical" evidence="4">
    <location>
        <begin position="110"/>
        <end position="130"/>
    </location>
</feature>
<feature type="transmembrane region" description="Helical" evidence="4">
    <location>
        <begin position="52"/>
        <end position="72"/>
    </location>
</feature>
<feature type="transmembrane region" description="Helical" evidence="4">
    <location>
        <begin position="210"/>
        <end position="228"/>
    </location>
</feature>
<dbReference type="PANTHER" id="PTHR23531:SF1">
    <property type="entry name" value="QUINOLENE RESISTANCE PROTEIN NORA"/>
    <property type="match status" value="1"/>
</dbReference>
<feature type="transmembrane region" description="Helical" evidence="4">
    <location>
        <begin position="305"/>
        <end position="326"/>
    </location>
</feature>
<evidence type="ECO:0000256" key="2">
    <source>
        <dbReference type="ARBA" id="ARBA00022989"/>
    </source>
</evidence>
<feature type="transmembrane region" description="Helical" evidence="4">
    <location>
        <begin position="279"/>
        <end position="299"/>
    </location>
</feature>